<keyword evidence="2" id="KW-1185">Reference proteome</keyword>
<accession>A0ABT4VIC1</accession>
<comment type="caution">
    <text evidence="1">The sequence shown here is derived from an EMBL/GenBank/DDBJ whole genome shotgun (WGS) entry which is preliminary data.</text>
</comment>
<reference evidence="1" key="1">
    <citation type="submission" date="2022-11" db="EMBL/GenBank/DDBJ databases">
        <title>Hoeflea poritis sp. nov., isolated from scleractinian coral Porites lutea.</title>
        <authorList>
            <person name="Zhang G."/>
            <person name="Wei Q."/>
            <person name="Cai L."/>
        </authorList>
    </citation>
    <scope>NUCLEOTIDE SEQUENCE</scope>
    <source>
        <strain evidence="1">E7-10</strain>
    </source>
</reference>
<dbReference type="Proteomes" id="UP001148313">
    <property type="component" value="Unassembled WGS sequence"/>
</dbReference>
<dbReference type="RefSeq" id="WP_271087986.1">
    <property type="nucleotide sequence ID" value="NZ_JAPJZH010000002.1"/>
</dbReference>
<dbReference type="InterPro" id="IPR018912">
    <property type="entry name" value="DUF2478"/>
</dbReference>
<sequence>MTDKTARRLAAIRFGKDFHVDGVFDAAIAALRAEGLRIAGYVQRETPDPSTCCDITYLEDIETGQRHRISQALGAGSRGCKLDPQALAGVCGDLVGTLEENVDLLVLNRFGKGESDGHGFRVVIEKALERGIPVLTAVRDTYEPAFEEFAGDLAALLPAEADAVVDWGRAVSRWMADA</sequence>
<protein>
    <submittedName>
        <fullName evidence="1">DUF2478 domain-containing protein</fullName>
    </submittedName>
</protein>
<name>A0ABT4VIC1_9HYPH</name>
<evidence type="ECO:0000313" key="2">
    <source>
        <dbReference type="Proteomes" id="UP001148313"/>
    </source>
</evidence>
<dbReference type="Pfam" id="PF10649">
    <property type="entry name" value="DUF2478"/>
    <property type="match status" value="1"/>
</dbReference>
<evidence type="ECO:0000313" key="1">
    <source>
        <dbReference type="EMBL" id="MDA4844456.1"/>
    </source>
</evidence>
<gene>
    <name evidence="1" type="ORF">OOZ53_03800</name>
</gene>
<proteinExistence type="predicted"/>
<dbReference type="EMBL" id="JAPJZH010000002">
    <property type="protein sequence ID" value="MDA4844456.1"/>
    <property type="molecule type" value="Genomic_DNA"/>
</dbReference>
<organism evidence="1 2">
    <name type="scientific">Hoeflea poritis</name>
    <dbReference type="NCBI Taxonomy" id="2993659"/>
    <lineage>
        <taxon>Bacteria</taxon>
        <taxon>Pseudomonadati</taxon>
        <taxon>Pseudomonadota</taxon>
        <taxon>Alphaproteobacteria</taxon>
        <taxon>Hyphomicrobiales</taxon>
        <taxon>Rhizobiaceae</taxon>
        <taxon>Hoeflea</taxon>
    </lineage>
</organism>